<feature type="domain" description="C2H2-type" evidence="5">
    <location>
        <begin position="69"/>
        <end position="92"/>
    </location>
</feature>
<keyword evidence="2 4" id="KW-0863">Zinc-finger</keyword>
<dbReference type="PROSITE" id="PS50157">
    <property type="entry name" value="ZINC_FINGER_C2H2_2"/>
    <property type="match status" value="2"/>
</dbReference>
<keyword evidence="3" id="KW-0862">Zinc</keyword>
<dbReference type="EMBL" id="GECU01021506">
    <property type="protein sequence ID" value="JAS86200.1"/>
    <property type="molecule type" value="Transcribed_RNA"/>
</dbReference>
<evidence type="ECO:0000256" key="2">
    <source>
        <dbReference type="ARBA" id="ARBA00022771"/>
    </source>
</evidence>
<dbReference type="SMART" id="SM00355">
    <property type="entry name" value="ZnF_C2H2"/>
    <property type="match status" value="2"/>
</dbReference>
<organism evidence="6">
    <name type="scientific">Homalodisca liturata</name>
    <dbReference type="NCBI Taxonomy" id="320908"/>
    <lineage>
        <taxon>Eukaryota</taxon>
        <taxon>Metazoa</taxon>
        <taxon>Ecdysozoa</taxon>
        <taxon>Arthropoda</taxon>
        <taxon>Hexapoda</taxon>
        <taxon>Insecta</taxon>
        <taxon>Pterygota</taxon>
        <taxon>Neoptera</taxon>
        <taxon>Paraneoptera</taxon>
        <taxon>Hemiptera</taxon>
        <taxon>Auchenorrhyncha</taxon>
        <taxon>Membracoidea</taxon>
        <taxon>Cicadellidae</taxon>
        <taxon>Cicadellinae</taxon>
        <taxon>Proconiini</taxon>
        <taxon>Homalodisca</taxon>
    </lineage>
</organism>
<dbReference type="Pfam" id="PF00096">
    <property type="entry name" value="zf-C2H2"/>
    <property type="match status" value="2"/>
</dbReference>
<dbReference type="InterPro" id="IPR036236">
    <property type="entry name" value="Znf_C2H2_sf"/>
</dbReference>
<name>A0A1B6IH01_9HEMI</name>
<dbReference type="Gene3D" id="3.30.160.60">
    <property type="entry name" value="Classic Zinc Finger"/>
    <property type="match status" value="2"/>
</dbReference>
<evidence type="ECO:0000313" key="6">
    <source>
        <dbReference type="EMBL" id="JAS86200.1"/>
    </source>
</evidence>
<proteinExistence type="predicted"/>
<gene>
    <name evidence="6" type="ORF">g.58142</name>
</gene>
<evidence type="ECO:0000256" key="1">
    <source>
        <dbReference type="ARBA" id="ARBA00022723"/>
    </source>
</evidence>
<reference evidence="6" key="1">
    <citation type="submission" date="2015-11" db="EMBL/GenBank/DDBJ databases">
        <title>De novo transcriptome assembly of four potential Pierce s Disease insect vectors from Arizona vineyards.</title>
        <authorList>
            <person name="Tassone E.E."/>
        </authorList>
    </citation>
    <scope>NUCLEOTIDE SEQUENCE</scope>
</reference>
<accession>A0A1B6IH01</accession>
<dbReference type="PROSITE" id="PS00028">
    <property type="entry name" value="ZINC_FINGER_C2H2_1"/>
    <property type="match status" value="1"/>
</dbReference>
<evidence type="ECO:0000256" key="3">
    <source>
        <dbReference type="ARBA" id="ARBA00022833"/>
    </source>
</evidence>
<dbReference type="FunFam" id="3.30.160.60:FF:000065">
    <property type="entry name" value="B-cell CLL/lymphoma 6, member B"/>
    <property type="match status" value="1"/>
</dbReference>
<evidence type="ECO:0000256" key="4">
    <source>
        <dbReference type="PROSITE-ProRule" id="PRU00042"/>
    </source>
</evidence>
<dbReference type="AlphaFoldDB" id="A0A1B6IH01"/>
<sequence>DEVFMAAQEAVSAHRDSQGEFLLNIDSVLDFQKDPLQKSFKCSVCGKSYWRKEHLKRHVTYECGKQPQLQCPVCPKRFTYRTHLKSHVFVKHKVPLESFPNF</sequence>
<evidence type="ECO:0000259" key="5">
    <source>
        <dbReference type="PROSITE" id="PS50157"/>
    </source>
</evidence>
<keyword evidence="1" id="KW-0479">Metal-binding</keyword>
<feature type="domain" description="C2H2-type" evidence="5">
    <location>
        <begin position="40"/>
        <end position="67"/>
    </location>
</feature>
<dbReference type="InterPro" id="IPR013087">
    <property type="entry name" value="Znf_C2H2_type"/>
</dbReference>
<dbReference type="SUPFAM" id="SSF57667">
    <property type="entry name" value="beta-beta-alpha zinc fingers"/>
    <property type="match status" value="1"/>
</dbReference>
<feature type="non-terminal residue" evidence="6">
    <location>
        <position position="1"/>
    </location>
</feature>
<dbReference type="GO" id="GO:0008270">
    <property type="term" value="F:zinc ion binding"/>
    <property type="evidence" value="ECO:0007669"/>
    <property type="project" value="UniProtKB-KW"/>
</dbReference>
<protein>
    <recommendedName>
        <fullName evidence="5">C2H2-type domain-containing protein</fullName>
    </recommendedName>
</protein>